<dbReference type="AlphaFoldDB" id="A0A176S4C6"/>
<dbReference type="EMBL" id="LUTY01000661">
    <property type="protein sequence ID" value="OAD22923.1"/>
    <property type="molecule type" value="Genomic_DNA"/>
</dbReference>
<protein>
    <submittedName>
        <fullName evidence="1">Uncharacterized protein</fullName>
    </submittedName>
</protein>
<reference evidence="1 2" key="1">
    <citation type="submission" date="2016-05" db="EMBL/GenBank/DDBJ databases">
        <title>Single-cell genome of chain-forming Candidatus Thiomargarita nelsonii and comparison to other large sulfur-oxidizing bacteria.</title>
        <authorList>
            <person name="Winkel M."/>
            <person name="Salman V."/>
            <person name="Woyke T."/>
            <person name="Schulz-Vogt H."/>
            <person name="Richter M."/>
            <person name="Flood B."/>
            <person name="Bailey J."/>
            <person name="Amann R."/>
            <person name="Mussmann M."/>
        </authorList>
    </citation>
    <scope>NUCLEOTIDE SEQUENCE [LARGE SCALE GENOMIC DNA]</scope>
    <source>
        <strain evidence="1 2">THI036</strain>
    </source>
</reference>
<gene>
    <name evidence="1" type="ORF">THIOM_001257</name>
</gene>
<dbReference type="Proteomes" id="UP000076962">
    <property type="component" value="Unassembled WGS sequence"/>
</dbReference>
<sequence length="58" mass="6600">MYFFNQSCLSNTGITADKHYCRSLPACAFESTHQFFQFTFTAIKLLRKFEPAGIIGLS</sequence>
<organism evidence="1 2">
    <name type="scientific">Candidatus Thiomargarita nelsonii</name>
    <dbReference type="NCBI Taxonomy" id="1003181"/>
    <lineage>
        <taxon>Bacteria</taxon>
        <taxon>Pseudomonadati</taxon>
        <taxon>Pseudomonadota</taxon>
        <taxon>Gammaproteobacteria</taxon>
        <taxon>Thiotrichales</taxon>
        <taxon>Thiotrichaceae</taxon>
        <taxon>Thiomargarita</taxon>
    </lineage>
</organism>
<evidence type="ECO:0000313" key="2">
    <source>
        <dbReference type="Proteomes" id="UP000076962"/>
    </source>
</evidence>
<name>A0A176S4C6_9GAMM</name>
<keyword evidence="2" id="KW-1185">Reference proteome</keyword>
<accession>A0A176S4C6</accession>
<evidence type="ECO:0000313" key="1">
    <source>
        <dbReference type="EMBL" id="OAD22923.1"/>
    </source>
</evidence>
<proteinExistence type="predicted"/>
<comment type="caution">
    <text evidence="1">The sequence shown here is derived from an EMBL/GenBank/DDBJ whole genome shotgun (WGS) entry which is preliminary data.</text>
</comment>